<dbReference type="EMBL" id="CAFAAI010000072">
    <property type="protein sequence ID" value="CAB4792578.1"/>
    <property type="molecule type" value="Genomic_DNA"/>
</dbReference>
<sequence>MSATQLRPVAESGRTNVLSELEQARVLLFDRRFHQVAAALAYKKDDDLVEGHRNRDYPKSIVLLFGVLSRVCRSQPRAEAFFRPPDMWQLIRRYWEQAYALGIIPSEEPSQLPNEPIKVGQWRYALKMLETEPGAFAAVEAAFVNASVDLALSLGYFSTGSFTNPAKSSCLFADGTEIRSQYRSHIEKRWDEKTGKKRRAAIDPQAKDRVRAWLVSDDAGRWRAIDPDTGEVKRKLPVDPEALASAKYGPTQSAYNVVPLSVRGDTPHSRVTIWIGIDESENTEAATIMRGIDRIDEVLPGKVQCLITDMIIRGTHQNTLFTKYGIIPITKVAASGSGEVVTDTSTDGSDNSVTVTTSRKGKKVKSLPLVRQKHTVMGNKVCSHQLMLVDGAVVEVDYDETGRDFVEISRPKKVQVKRSARKTEERPYSFSDGYCITCPHGDFTVWLCPHQRIGADDGRKMAENFRVFPEGSPQFIELYGAGRNTSEGGNAHHKNSYPHKRSQSSGRIAMNLDVILYFIADNSRTWYFQTGFKIVDAVLQGDPIPAITTAAAALTSTAA</sequence>
<reference evidence="1" key="1">
    <citation type="submission" date="2020-05" db="EMBL/GenBank/DDBJ databases">
        <authorList>
            <person name="Chiriac C."/>
            <person name="Salcher M."/>
            <person name="Ghai R."/>
            <person name="Kavagutti S V."/>
        </authorList>
    </citation>
    <scope>NUCLEOTIDE SEQUENCE</scope>
</reference>
<protein>
    <submittedName>
        <fullName evidence="1">Unannotated protein</fullName>
    </submittedName>
</protein>
<proteinExistence type="predicted"/>
<organism evidence="1">
    <name type="scientific">freshwater metagenome</name>
    <dbReference type="NCBI Taxonomy" id="449393"/>
    <lineage>
        <taxon>unclassified sequences</taxon>
        <taxon>metagenomes</taxon>
        <taxon>ecological metagenomes</taxon>
    </lineage>
</organism>
<gene>
    <name evidence="1" type="ORF">UFOPK2992_00543</name>
</gene>
<accession>A0A6J6XB80</accession>
<name>A0A6J6XB80_9ZZZZ</name>
<evidence type="ECO:0000313" key="1">
    <source>
        <dbReference type="EMBL" id="CAB4792578.1"/>
    </source>
</evidence>
<dbReference type="AlphaFoldDB" id="A0A6J6XB80"/>